<dbReference type="AlphaFoldDB" id="A0A9P7JPM4"/>
<evidence type="ECO:0000313" key="3">
    <source>
        <dbReference type="Proteomes" id="UP000823399"/>
    </source>
</evidence>
<reference evidence="2" key="1">
    <citation type="journal article" date="2020" name="New Phytol.">
        <title>Comparative genomics reveals dynamic genome evolution in host specialist ectomycorrhizal fungi.</title>
        <authorList>
            <person name="Lofgren L.A."/>
            <person name="Nguyen N.H."/>
            <person name="Vilgalys R."/>
            <person name="Ruytinx J."/>
            <person name="Liao H.L."/>
            <person name="Branco S."/>
            <person name="Kuo A."/>
            <person name="LaButti K."/>
            <person name="Lipzen A."/>
            <person name="Andreopoulos W."/>
            <person name="Pangilinan J."/>
            <person name="Riley R."/>
            <person name="Hundley H."/>
            <person name="Na H."/>
            <person name="Barry K."/>
            <person name="Grigoriev I.V."/>
            <person name="Stajich J.E."/>
            <person name="Kennedy P.G."/>
        </authorList>
    </citation>
    <scope>NUCLEOTIDE SEQUENCE</scope>
    <source>
        <strain evidence="2">FC423</strain>
    </source>
</reference>
<organism evidence="2 3">
    <name type="scientific">Suillus discolor</name>
    <dbReference type="NCBI Taxonomy" id="1912936"/>
    <lineage>
        <taxon>Eukaryota</taxon>
        <taxon>Fungi</taxon>
        <taxon>Dikarya</taxon>
        <taxon>Basidiomycota</taxon>
        <taxon>Agaricomycotina</taxon>
        <taxon>Agaricomycetes</taxon>
        <taxon>Agaricomycetidae</taxon>
        <taxon>Boletales</taxon>
        <taxon>Suillineae</taxon>
        <taxon>Suillaceae</taxon>
        <taxon>Suillus</taxon>
    </lineage>
</organism>
<name>A0A9P7JPM4_9AGAM</name>
<dbReference type="GeneID" id="64696395"/>
<feature type="compositionally biased region" description="Pro residues" evidence="1">
    <location>
        <begin position="129"/>
        <end position="141"/>
    </location>
</feature>
<dbReference type="Proteomes" id="UP000823399">
    <property type="component" value="Unassembled WGS sequence"/>
</dbReference>
<dbReference type="OrthoDB" id="2663472at2759"/>
<feature type="region of interest" description="Disordered" evidence="1">
    <location>
        <begin position="126"/>
        <end position="145"/>
    </location>
</feature>
<sequence length="208" mass="23460">MSSDDSHGVPRHPGISKPRVWAVEDAALPPVAFNVQCSKYFTLEEKNTALRKQIILKDRTAARRIQNAHAKAKLRRWKRTTTGSLSNAKPLPQSLVTLAVLPLPNSSLFHQACSGSELIDESDVLQWEKPPPYDSPPPPNSPDEDRFTRNLVDVMHGRQYRLEKETRARYAQIFATANAEVILQDIQVAERTLMGKWNELNEVVKDIG</sequence>
<gene>
    <name evidence="2" type="ORF">F5147DRAFT_656619</name>
</gene>
<comment type="caution">
    <text evidence="2">The sequence shown here is derived from an EMBL/GenBank/DDBJ whole genome shotgun (WGS) entry which is preliminary data.</text>
</comment>
<protein>
    <submittedName>
        <fullName evidence="2">Uncharacterized protein</fullName>
    </submittedName>
</protein>
<evidence type="ECO:0000313" key="2">
    <source>
        <dbReference type="EMBL" id="KAG2096304.1"/>
    </source>
</evidence>
<evidence type="ECO:0000256" key="1">
    <source>
        <dbReference type="SAM" id="MobiDB-lite"/>
    </source>
</evidence>
<dbReference type="RefSeq" id="XP_041288147.1">
    <property type="nucleotide sequence ID" value="XM_041434136.1"/>
</dbReference>
<accession>A0A9P7JPM4</accession>
<proteinExistence type="predicted"/>
<keyword evidence="3" id="KW-1185">Reference proteome</keyword>
<dbReference type="EMBL" id="JABBWM010000070">
    <property type="protein sequence ID" value="KAG2096304.1"/>
    <property type="molecule type" value="Genomic_DNA"/>
</dbReference>